<accession>A0ABR2VUY5</accession>
<gene>
    <name evidence="1" type="ORF">K7432_011378</name>
</gene>
<reference evidence="1 2" key="1">
    <citation type="submission" date="2023-04" db="EMBL/GenBank/DDBJ databases">
        <title>Genome of Basidiobolus ranarum AG-B5.</title>
        <authorList>
            <person name="Stajich J.E."/>
            <person name="Carter-House D."/>
            <person name="Gryganskyi A."/>
        </authorList>
    </citation>
    <scope>NUCLEOTIDE SEQUENCE [LARGE SCALE GENOMIC DNA]</scope>
    <source>
        <strain evidence="1 2">AG-B5</strain>
    </source>
</reference>
<evidence type="ECO:0000313" key="1">
    <source>
        <dbReference type="EMBL" id="KAK9702171.1"/>
    </source>
</evidence>
<organism evidence="1 2">
    <name type="scientific">Basidiobolus ranarum</name>
    <dbReference type="NCBI Taxonomy" id="34480"/>
    <lineage>
        <taxon>Eukaryota</taxon>
        <taxon>Fungi</taxon>
        <taxon>Fungi incertae sedis</taxon>
        <taxon>Zoopagomycota</taxon>
        <taxon>Entomophthoromycotina</taxon>
        <taxon>Basidiobolomycetes</taxon>
        <taxon>Basidiobolales</taxon>
        <taxon>Basidiobolaceae</taxon>
        <taxon>Basidiobolus</taxon>
    </lineage>
</organism>
<dbReference type="Proteomes" id="UP001479436">
    <property type="component" value="Unassembled WGS sequence"/>
</dbReference>
<name>A0ABR2VUY5_9FUNG</name>
<comment type="caution">
    <text evidence="1">The sequence shown here is derived from an EMBL/GenBank/DDBJ whole genome shotgun (WGS) entry which is preliminary data.</text>
</comment>
<evidence type="ECO:0000313" key="2">
    <source>
        <dbReference type="Proteomes" id="UP001479436"/>
    </source>
</evidence>
<proteinExistence type="predicted"/>
<protein>
    <submittedName>
        <fullName evidence="1">Uncharacterized protein</fullName>
    </submittedName>
</protein>
<keyword evidence="2" id="KW-1185">Reference proteome</keyword>
<sequence>MLNRQTNQVLKAFGGSDYESDTTSQISKKPRADSASVSALPLTAVKEIIQKWLEKASGIWLQKQ</sequence>
<dbReference type="EMBL" id="JASJQH010007747">
    <property type="protein sequence ID" value="KAK9702171.1"/>
    <property type="molecule type" value="Genomic_DNA"/>
</dbReference>